<dbReference type="GO" id="GO:0003677">
    <property type="term" value="F:DNA binding"/>
    <property type="evidence" value="ECO:0007669"/>
    <property type="project" value="UniProtKB-KW"/>
</dbReference>
<feature type="region of interest" description="Disordered" evidence="6">
    <location>
        <begin position="115"/>
        <end position="157"/>
    </location>
</feature>
<dbReference type="InterPro" id="IPR001005">
    <property type="entry name" value="SANT/Myb"/>
</dbReference>
<feature type="domain" description="Myb-like" evidence="7">
    <location>
        <begin position="62"/>
        <end position="112"/>
    </location>
</feature>
<evidence type="ECO:0000256" key="5">
    <source>
        <dbReference type="ARBA" id="ARBA00023242"/>
    </source>
</evidence>
<dbReference type="CDD" id="cd00167">
    <property type="entry name" value="SANT"/>
    <property type="match status" value="2"/>
</dbReference>
<feature type="compositionally biased region" description="Basic and acidic residues" evidence="6">
    <location>
        <begin position="123"/>
        <end position="141"/>
    </location>
</feature>
<dbReference type="EMBL" id="JAXQNO010000008">
    <property type="protein sequence ID" value="KAK4792681.1"/>
    <property type="molecule type" value="Genomic_DNA"/>
</dbReference>
<evidence type="ECO:0000313" key="10">
    <source>
        <dbReference type="Proteomes" id="UP001346149"/>
    </source>
</evidence>
<organism evidence="9 10">
    <name type="scientific">Trapa natans</name>
    <name type="common">Water chestnut</name>
    <dbReference type="NCBI Taxonomy" id="22666"/>
    <lineage>
        <taxon>Eukaryota</taxon>
        <taxon>Viridiplantae</taxon>
        <taxon>Streptophyta</taxon>
        <taxon>Embryophyta</taxon>
        <taxon>Tracheophyta</taxon>
        <taxon>Spermatophyta</taxon>
        <taxon>Magnoliopsida</taxon>
        <taxon>eudicotyledons</taxon>
        <taxon>Gunneridae</taxon>
        <taxon>Pentapetalae</taxon>
        <taxon>rosids</taxon>
        <taxon>malvids</taxon>
        <taxon>Myrtales</taxon>
        <taxon>Lythraceae</taxon>
        <taxon>Trapa</taxon>
    </lineage>
</organism>
<dbReference type="FunFam" id="1.10.10.60:FF:000121">
    <property type="entry name" value="Myb transcription factor"/>
    <property type="match status" value="1"/>
</dbReference>
<keyword evidence="5" id="KW-0539">Nucleus</keyword>
<feature type="domain" description="HTH myb-type" evidence="8">
    <location>
        <begin position="9"/>
        <end position="61"/>
    </location>
</feature>
<evidence type="ECO:0000256" key="2">
    <source>
        <dbReference type="ARBA" id="ARBA00023015"/>
    </source>
</evidence>
<keyword evidence="3" id="KW-0238">DNA-binding</keyword>
<dbReference type="Pfam" id="PF00249">
    <property type="entry name" value="Myb_DNA-binding"/>
    <property type="match status" value="2"/>
</dbReference>
<dbReference type="SUPFAM" id="SSF46689">
    <property type="entry name" value="Homeodomain-like"/>
    <property type="match status" value="1"/>
</dbReference>
<gene>
    <name evidence="9" type="ORF">SAY86_023116</name>
</gene>
<evidence type="ECO:0000256" key="1">
    <source>
        <dbReference type="ARBA" id="ARBA00004123"/>
    </source>
</evidence>
<dbReference type="Gene3D" id="1.10.10.60">
    <property type="entry name" value="Homeodomain-like"/>
    <property type="match status" value="2"/>
</dbReference>
<feature type="domain" description="HTH myb-type" evidence="8">
    <location>
        <begin position="62"/>
        <end position="116"/>
    </location>
</feature>
<keyword evidence="2" id="KW-0805">Transcription regulation</keyword>
<dbReference type="SMART" id="SM00717">
    <property type="entry name" value="SANT"/>
    <property type="match status" value="2"/>
</dbReference>
<feature type="domain" description="Myb-like" evidence="7">
    <location>
        <begin position="9"/>
        <end position="61"/>
    </location>
</feature>
<dbReference type="Proteomes" id="UP001346149">
    <property type="component" value="Unassembled WGS sequence"/>
</dbReference>
<dbReference type="GO" id="GO:0005634">
    <property type="term" value="C:nucleus"/>
    <property type="evidence" value="ECO:0007669"/>
    <property type="project" value="UniProtKB-SubCell"/>
</dbReference>
<comment type="caution">
    <text evidence="9">The sequence shown here is derived from an EMBL/GenBank/DDBJ whole genome shotgun (WGS) entry which is preliminary data.</text>
</comment>
<evidence type="ECO:0000256" key="3">
    <source>
        <dbReference type="ARBA" id="ARBA00023125"/>
    </source>
</evidence>
<dbReference type="PROSITE" id="PS50090">
    <property type="entry name" value="MYB_LIKE"/>
    <property type="match status" value="2"/>
</dbReference>
<dbReference type="PANTHER" id="PTHR47999:SF9">
    <property type="entry name" value="TRANSCRIPTION REPRESSOR MYB5-LIKE"/>
    <property type="match status" value="1"/>
</dbReference>
<dbReference type="PROSITE" id="PS51294">
    <property type="entry name" value="HTH_MYB"/>
    <property type="match status" value="2"/>
</dbReference>
<evidence type="ECO:0000313" key="9">
    <source>
        <dbReference type="EMBL" id="KAK4792681.1"/>
    </source>
</evidence>
<evidence type="ECO:0000259" key="7">
    <source>
        <dbReference type="PROSITE" id="PS50090"/>
    </source>
</evidence>
<dbReference type="InterPro" id="IPR017930">
    <property type="entry name" value="Myb_dom"/>
</dbReference>
<accession>A0AAN7M9V7</accession>
<name>A0AAN7M9V7_TRANT</name>
<keyword evidence="10" id="KW-1185">Reference proteome</keyword>
<dbReference type="InterPro" id="IPR015495">
    <property type="entry name" value="Myb_TF_plants"/>
</dbReference>
<evidence type="ECO:0000256" key="4">
    <source>
        <dbReference type="ARBA" id="ARBA00023163"/>
    </source>
</evidence>
<protein>
    <submittedName>
        <fullName evidence="9">Uncharacterized protein</fullName>
    </submittedName>
</protein>
<dbReference type="AlphaFoldDB" id="A0AAN7M9V7"/>
<reference evidence="9 10" key="1">
    <citation type="journal article" date="2023" name="Hortic Res">
        <title>Pangenome of water caltrop reveals structural variations and asymmetric subgenome divergence after allopolyploidization.</title>
        <authorList>
            <person name="Zhang X."/>
            <person name="Chen Y."/>
            <person name="Wang L."/>
            <person name="Yuan Y."/>
            <person name="Fang M."/>
            <person name="Shi L."/>
            <person name="Lu R."/>
            <person name="Comes H.P."/>
            <person name="Ma Y."/>
            <person name="Chen Y."/>
            <person name="Huang G."/>
            <person name="Zhou Y."/>
            <person name="Zheng Z."/>
            <person name="Qiu Y."/>
        </authorList>
    </citation>
    <scope>NUCLEOTIDE SEQUENCE [LARGE SCALE GENOMIC DNA]</scope>
    <source>
        <strain evidence="9">F231</strain>
    </source>
</reference>
<evidence type="ECO:0000259" key="8">
    <source>
        <dbReference type="PROSITE" id="PS51294"/>
    </source>
</evidence>
<keyword evidence="4" id="KW-0804">Transcription</keyword>
<evidence type="ECO:0000256" key="6">
    <source>
        <dbReference type="SAM" id="MobiDB-lite"/>
    </source>
</evidence>
<dbReference type="PANTHER" id="PTHR47999">
    <property type="entry name" value="TRANSCRIPTION FACTOR MYB8-RELATED-RELATED"/>
    <property type="match status" value="1"/>
</dbReference>
<comment type="subcellular location">
    <subcellularLocation>
        <location evidence="1">Nucleus</location>
    </subcellularLocation>
</comment>
<sequence>MGRAPCCSKVGLRRGPWTLTEDKLLINYIQTHGEGHWRSMPKKAGLLRCGKSCRLRWMNYLRPGIKRGNITTDEEDLIIRMHSLIGNRWSIIARRLPGRTDNEIKNYWNSHLRKRNTGANSDKAVKEERLSKKTRKNETAGKKPYSKAPKNPTRTKIKVHQPKAVRISTSFSDLAAGNILRTTLNVEDMLVGSGCSILTPSDPNWNDGSMDHFFLPGSTSSNKEVLDKMFEEYEGVLMAEDHRQTTEMESFLDSPWI</sequence>
<dbReference type="InterPro" id="IPR009057">
    <property type="entry name" value="Homeodomain-like_sf"/>
</dbReference>
<proteinExistence type="predicted"/>